<dbReference type="InterPro" id="IPR029045">
    <property type="entry name" value="ClpP/crotonase-like_dom_sf"/>
</dbReference>
<evidence type="ECO:0000256" key="2">
    <source>
        <dbReference type="ARBA" id="ARBA00023239"/>
    </source>
</evidence>
<evidence type="ECO:0000256" key="1">
    <source>
        <dbReference type="ARBA" id="ARBA00005254"/>
    </source>
</evidence>
<dbReference type="Gene3D" id="1.10.12.10">
    <property type="entry name" value="Lyase 2-enoyl-coa Hydratase, Chain A, domain 2"/>
    <property type="match status" value="1"/>
</dbReference>
<organism evidence="4 5">
    <name type="scientific">Aequitasia blattaphilus</name>
    <dbReference type="NCBI Taxonomy" id="2949332"/>
    <lineage>
        <taxon>Bacteria</taxon>
        <taxon>Bacillati</taxon>
        <taxon>Bacillota</taxon>
        <taxon>Clostridia</taxon>
        <taxon>Lachnospirales</taxon>
        <taxon>Lachnospiraceae</taxon>
        <taxon>Aequitasia</taxon>
    </lineage>
</organism>
<dbReference type="InterPro" id="IPR014748">
    <property type="entry name" value="Enoyl-CoA_hydra_C"/>
</dbReference>
<keyword evidence="2" id="KW-0456">Lyase</keyword>
<evidence type="ECO:0000256" key="3">
    <source>
        <dbReference type="RuleBase" id="RU003707"/>
    </source>
</evidence>
<sequence length="249" mass="26989">MGCVTYEQEGYVGKITLNRPKVLNALNRKLLLELKTVLREVDLNQTRCLILTGAGERAFAAGADIGEMSSFSKEEGRTFSACGNDIFLELENFPIPIIAAINGLALGGGCELAISCDIRICTEETKFGQPEVCFGITPGFGGTQRLARIVGSGKAKELIYTGSTIDGKEAYRIGLVNGLYGKEELMEAASRLAKTIGDNPPVAVQNSKYAINKGCHMEMKEAIKIEEKVFGNCFETKDQQEAMAAFLKK</sequence>
<evidence type="ECO:0000313" key="4">
    <source>
        <dbReference type="EMBL" id="MCP1102952.1"/>
    </source>
</evidence>
<dbReference type="InterPro" id="IPR018376">
    <property type="entry name" value="Enoyl-CoA_hyd/isom_CS"/>
</dbReference>
<dbReference type="Proteomes" id="UP001523566">
    <property type="component" value="Unassembled WGS sequence"/>
</dbReference>
<accession>A0ABT1EER0</accession>
<dbReference type="Pfam" id="PF00378">
    <property type="entry name" value="ECH_1"/>
    <property type="match status" value="1"/>
</dbReference>
<comment type="similarity">
    <text evidence="1 3">Belongs to the enoyl-CoA hydratase/isomerase family.</text>
</comment>
<dbReference type="SUPFAM" id="SSF52096">
    <property type="entry name" value="ClpP/crotonase"/>
    <property type="match status" value="1"/>
</dbReference>
<dbReference type="InterPro" id="IPR001753">
    <property type="entry name" value="Enoyl-CoA_hydra/iso"/>
</dbReference>
<protein>
    <submittedName>
        <fullName evidence="4">Enoyl-CoA hydratase-related protein</fullName>
    </submittedName>
</protein>
<comment type="caution">
    <text evidence="4">The sequence shown here is derived from an EMBL/GenBank/DDBJ whole genome shotgun (WGS) entry which is preliminary data.</text>
</comment>
<reference evidence="4 5" key="1">
    <citation type="journal article" date="2022" name="Genome Biol. Evol.">
        <title>Host diet, physiology and behaviors set the stage for Lachnospiraceae cladogenesis.</title>
        <authorList>
            <person name="Vera-Ponce De Leon A."/>
            <person name="Schneider M."/>
            <person name="Jahnes B.C."/>
            <person name="Sadowski V."/>
            <person name="Camuy-Velez L.A."/>
            <person name="Duan J."/>
            <person name="Sabree Z.L."/>
        </authorList>
    </citation>
    <scope>NUCLEOTIDE SEQUENCE [LARGE SCALE GENOMIC DNA]</scope>
    <source>
        <strain evidence="4 5">PAL113</strain>
    </source>
</reference>
<dbReference type="RefSeq" id="WP_262066737.1">
    <property type="nucleotide sequence ID" value="NZ_JAMXOD010000015.1"/>
</dbReference>
<dbReference type="EMBL" id="JAMZFW010000015">
    <property type="protein sequence ID" value="MCP1102952.1"/>
    <property type="molecule type" value="Genomic_DNA"/>
</dbReference>
<proteinExistence type="inferred from homology"/>
<dbReference type="CDD" id="cd06558">
    <property type="entry name" value="crotonase-like"/>
    <property type="match status" value="1"/>
</dbReference>
<dbReference type="Gene3D" id="3.90.226.10">
    <property type="entry name" value="2-enoyl-CoA Hydratase, Chain A, domain 1"/>
    <property type="match status" value="1"/>
</dbReference>
<dbReference type="PROSITE" id="PS00166">
    <property type="entry name" value="ENOYL_COA_HYDRATASE"/>
    <property type="match status" value="1"/>
</dbReference>
<gene>
    <name evidence="4" type="ORF">NK125_11035</name>
</gene>
<name>A0ABT1EER0_9FIRM</name>
<keyword evidence="5" id="KW-1185">Reference proteome</keyword>
<evidence type="ECO:0000313" key="5">
    <source>
        <dbReference type="Proteomes" id="UP001523566"/>
    </source>
</evidence>
<dbReference type="PANTHER" id="PTHR11941:SF54">
    <property type="entry name" value="ENOYL-COA HYDRATASE, MITOCHONDRIAL"/>
    <property type="match status" value="1"/>
</dbReference>
<dbReference type="PANTHER" id="PTHR11941">
    <property type="entry name" value="ENOYL-COA HYDRATASE-RELATED"/>
    <property type="match status" value="1"/>
</dbReference>